<proteinExistence type="predicted"/>
<accession>A0AA88HZS8</accession>
<evidence type="ECO:0000313" key="2">
    <source>
        <dbReference type="Proteomes" id="UP001187531"/>
    </source>
</evidence>
<dbReference type="AlphaFoldDB" id="A0AA88HZS8"/>
<dbReference type="Proteomes" id="UP001187531">
    <property type="component" value="Unassembled WGS sequence"/>
</dbReference>
<sequence>MQSVAPSKLDKLQKFIDEYQSLCVLKYNRRMVSERPKHESQENPTLDEKDRDKLRVKMASMSSLRIAELKFGMSSQILDLVTASGVNPSNINDLSSHVRGAEILNDEDMQRQNEARLEIEVIKKCNLAKTELKDVLHDTPKDSSCMATDVERKELARIKKLKARIAVLENIMVLLLNNTDKLRSDERLLQILDDIVKEQS</sequence>
<gene>
    <name evidence="1" type="ORF">QYM36_007414</name>
</gene>
<organism evidence="1 2">
    <name type="scientific">Artemia franciscana</name>
    <name type="common">Brine shrimp</name>
    <name type="synonym">Artemia sanfranciscana</name>
    <dbReference type="NCBI Taxonomy" id="6661"/>
    <lineage>
        <taxon>Eukaryota</taxon>
        <taxon>Metazoa</taxon>
        <taxon>Ecdysozoa</taxon>
        <taxon>Arthropoda</taxon>
        <taxon>Crustacea</taxon>
        <taxon>Branchiopoda</taxon>
        <taxon>Anostraca</taxon>
        <taxon>Artemiidae</taxon>
        <taxon>Artemia</taxon>
    </lineage>
</organism>
<name>A0AA88HZS8_ARTSF</name>
<dbReference type="EMBL" id="JAVRJZ010000011">
    <property type="protein sequence ID" value="KAK2717279.1"/>
    <property type="molecule type" value="Genomic_DNA"/>
</dbReference>
<keyword evidence="2" id="KW-1185">Reference proteome</keyword>
<evidence type="ECO:0000313" key="1">
    <source>
        <dbReference type="EMBL" id="KAK2717279.1"/>
    </source>
</evidence>
<protein>
    <submittedName>
        <fullName evidence="1">Uncharacterized protein</fullName>
    </submittedName>
</protein>
<reference evidence="1" key="1">
    <citation type="submission" date="2023-07" db="EMBL/GenBank/DDBJ databases">
        <title>Chromosome-level genome assembly of Artemia franciscana.</title>
        <authorList>
            <person name="Jo E."/>
        </authorList>
    </citation>
    <scope>NUCLEOTIDE SEQUENCE</scope>
    <source>
        <tissue evidence="1">Whole body</tissue>
    </source>
</reference>
<comment type="caution">
    <text evidence="1">The sequence shown here is derived from an EMBL/GenBank/DDBJ whole genome shotgun (WGS) entry which is preliminary data.</text>
</comment>